<dbReference type="RefSeq" id="WP_049741254.1">
    <property type="nucleotide sequence ID" value="NZ_BJON01000022.1"/>
</dbReference>
<dbReference type="AlphaFoldDB" id="A0A0K9YKQ5"/>
<dbReference type="Proteomes" id="UP000319578">
    <property type="component" value="Unassembled WGS sequence"/>
</dbReference>
<feature type="domain" description="NADP-dependent oxidoreductase" evidence="2">
    <location>
        <begin position="29"/>
        <end position="333"/>
    </location>
</feature>
<dbReference type="OrthoDB" id="9773828at2"/>
<evidence type="ECO:0000313" key="4">
    <source>
        <dbReference type="EMBL" id="KNB69254.1"/>
    </source>
</evidence>
<dbReference type="Proteomes" id="UP000036834">
    <property type="component" value="Unassembled WGS sequence"/>
</dbReference>
<reference evidence="3 6" key="3">
    <citation type="submission" date="2019-06" db="EMBL/GenBank/DDBJ databases">
        <title>Whole genome shotgun sequence of Brevibacillus reuszeri NBRC 15719.</title>
        <authorList>
            <person name="Hosoyama A."/>
            <person name="Uohara A."/>
            <person name="Ohji S."/>
            <person name="Ichikawa N."/>
        </authorList>
    </citation>
    <scope>NUCLEOTIDE SEQUENCE [LARGE SCALE GENOMIC DNA]</scope>
    <source>
        <strain evidence="3 6">NBRC 15719</strain>
    </source>
</reference>
<dbReference type="InterPro" id="IPR036812">
    <property type="entry name" value="NAD(P)_OxRdtase_dom_sf"/>
</dbReference>
<gene>
    <name evidence="4" type="ORF">ADS79_25420</name>
    <name evidence="3" type="ORF">BRE01_53070</name>
</gene>
<reference evidence="4" key="2">
    <citation type="submission" date="2015-07" db="EMBL/GenBank/DDBJ databases">
        <title>MeaNS - Measles Nucleotide Surveillance Program.</title>
        <authorList>
            <person name="Tran T."/>
            <person name="Druce J."/>
        </authorList>
    </citation>
    <scope>NUCLEOTIDE SEQUENCE</scope>
    <source>
        <strain evidence="4">DSM 9887</strain>
    </source>
</reference>
<evidence type="ECO:0000313" key="6">
    <source>
        <dbReference type="Proteomes" id="UP000319578"/>
    </source>
</evidence>
<protein>
    <submittedName>
        <fullName evidence="4">Aldo/keto reductase</fullName>
    </submittedName>
    <submittedName>
        <fullName evidence="3">Oxidoreductase</fullName>
    </submittedName>
</protein>
<dbReference type="EMBL" id="BJON01000022">
    <property type="protein sequence ID" value="GED71605.1"/>
    <property type="molecule type" value="Genomic_DNA"/>
</dbReference>
<dbReference type="PANTHER" id="PTHR43364">
    <property type="entry name" value="NADH-SPECIFIC METHYLGLYOXAL REDUCTASE-RELATED"/>
    <property type="match status" value="1"/>
</dbReference>
<comment type="caution">
    <text evidence="4">The sequence shown here is derived from an EMBL/GenBank/DDBJ whole genome shotgun (WGS) entry which is preliminary data.</text>
</comment>
<keyword evidence="6" id="KW-1185">Reference proteome</keyword>
<dbReference type="STRING" id="54915.ADS79_25420"/>
<evidence type="ECO:0000259" key="2">
    <source>
        <dbReference type="Pfam" id="PF00248"/>
    </source>
</evidence>
<proteinExistence type="predicted"/>
<dbReference type="SUPFAM" id="SSF51430">
    <property type="entry name" value="NAD(P)-linked oxidoreductase"/>
    <property type="match status" value="1"/>
</dbReference>
<dbReference type="PANTHER" id="PTHR43364:SF4">
    <property type="entry name" value="NAD(P)-LINKED OXIDOREDUCTASE SUPERFAMILY PROTEIN"/>
    <property type="match status" value="1"/>
</dbReference>
<evidence type="ECO:0000313" key="3">
    <source>
        <dbReference type="EMBL" id="GED71605.1"/>
    </source>
</evidence>
<dbReference type="FunFam" id="3.20.20.100:FF:000004">
    <property type="entry name" value="Oxidoreductase, aldo/keto reductase"/>
    <property type="match status" value="1"/>
</dbReference>
<evidence type="ECO:0000256" key="1">
    <source>
        <dbReference type="ARBA" id="ARBA00023002"/>
    </source>
</evidence>
<dbReference type="GO" id="GO:0016491">
    <property type="term" value="F:oxidoreductase activity"/>
    <property type="evidence" value="ECO:0007669"/>
    <property type="project" value="UniProtKB-KW"/>
</dbReference>
<reference evidence="5" key="1">
    <citation type="submission" date="2015-07" db="EMBL/GenBank/DDBJ databases">
        <title>Genome sequencing project for genomic taxonomy and phylogenomics of Bacillus-like bacteria.</title>
        <authorList>
            <person name="Liu B."/>
            <person name="Wang J."/>
            <person name="Zhu Y."/>
            <person name="Liu G."/>
            <person name="Chen Q."/>
            <person name="Chen Z."/>
            <person name="Lan J."/>
            <person name="Che J."/>
            <person name="Ge C."/>
            <person name="Shi H."/>
            <person name="Pan Z."/>
            <person name="Liu X."/>
        </authorList>
    </citation>
    <scope>NUCLEOTIDE SEQUENCE [LARGE SCALE GENOMIC DNA]</scope>
    <source>
        <strain evidence="5">DSM 9887</strain>
    </source>
</reference>
<evidence type="ECO:0000313" key="5">
    <source>
        <dbReference type="Proteomes" id="UP000036834"/>
    </source>
</evidence>
<keyword evidence="1" id="KW-0560">Oxidoreductase</keyword>
<dbReference type="Gene3D" id="3.20.20.100">
    <property type="entry name" value="NADP-dependent oxidoreductase domain"/>
    <property type="match status" value="1"/>
</dbReference>
<accession>A0A0K9YKQ5</accession>
<name>A0A0K9YKQ5_9BACL</name>
<dbReference type="EMBL" id="LGIQ01000011">
    <property type="protein sequence ID" value="KNB69254.1"/>
    <property type="molecule type" value="Genomic_DNA"/>
</dbReference>
<dbReference type="InterPro" id="IPR023210">
    <property type="entry name" value="NADP_OxRdtase_dom"/>
</dbReference>
<dbReference type="PATRIC" id="fig|54915.3.peg.4236"/>
<sequence length="345" mass="38397">MEADDNSREELAGLQYRKLGRTGLKVSAVSLGTMAFGRWIGEKESEAVLAAALEEGITLIDTADVYGRGLDQKNPELTGESEEILGKLLRGKRDQIVLATKVHGRVGRGVNDTGQSRYHIIRAVENSLKRLQTDYIDLYQVHRFDPDTPLEETLRALDDLVRQGKVRYLGASNYAAWQIAKAHGISERAGLHRFESIQPEYSIISREIERELLPFAKSEQVGVISYSPLGRGLLTGKYTFGDAAPEGTRGAAKEQRLLELLAQEGHFHIVEGLRPIAKRRGWTLPQLALAWVLSNPVITSAIVGASDASHIRETLRYVDERLSAQEEREIDSLTQQAQENALARY</sequence>
<dbReference type="GO" id="GO:0005829">
    <property type="term" value="C:cytosol"/>
    <property type="evidence" value="ECO:0007669"/>
    <property type="project" value="UniProtKB-ARBA"/>
</dbReference>
<dbReference type="InterPro" id="IPR050523">
    <property type="entry name" value="AKR_Detox_Biosynth"/>
</dbReference>
<organism evidence="4 5">
    <name type="scientific">Brevibacillus reuszeri</name>
    <dbReference type="NCBI Taxonomy" id="54915"/>
    <lineage>
        <taxon>Bacteria</taxon>
        <taxon>Bacillati</taxon>
        <taxon>Bacillota</taxon>
        <taxon>Bacilli</taxon>
        <taxon>Bacillales</taxon>
        <taxon>Paenibacillaceae</taxon>
        <taxon>Brevibacillus</taxon>
    </lineage>
</organism>
<dbReference type="Pfam" id="PF00248">
    <property type="entry name" value="Aldo_ket_red"/>
    <property type="match status" value="1"/>
</dbReference>